<proteinExistence type="predicted"/>
<reference evidence="2" key="2">
    <citation type="submission" date="2017-06" db="EMBL/GenBank/DDBJ databases">
        <title>WGS assembly of Brachypodium distachyon.</title>
        <authorList>
            <consortium name="The International Brachypodium Initiative"/>
            <person name="Lucas S."/>
            <person name="Harmon-Smith M."/>
            <person name="Lail K."/>
            <person name="Tice H."/>
            <person name="Grimwood J."/>
            <person name="Bruce D."/>
            <person name="Barry K."/>
            <person name="Shu S."/>
            <person name="Lindquist E."/>
            <person name="Wang M."/>
            <person name="Pitluck S."/>
            <person name="Vogel J.P."/>
            <person name="Garvin D.F."/>
            <person name="Mockler T.C."/>
            <person name="Schmutz J."/>
            <person name="Rokhsar D."/>
            <person name="Bevan M.W."/>
        </authorList>
    </citation>
    <scope>NUCLEOTIDE SEQUENCE</scope>
    <source>
        <strain evidence="2">Bd21</strain>
    </source>
</reference>
<dbReference type="InParanoid" id="A0A0Q3RN86"/>
<accession>A0A0Q3RN86</accession>
<evidence type="ECO:0000256" key="1">
    <source>
        <dbReference type="SAM" id="MobiDB-lite"/>
    </source>
</evidence>
<feature type="region of interest" description="Disordered" evidence="1">
    <location>
        <begin position="18"/>
        <end position="130"/>
    </location>
</feature>
<gene>
    <name evidence="2" type="ORF">BRADI_1g16297v3</name>
</gene>
<evidence type="ECO:0000313" key="2">
    <source>
        <dbReference type="EMBL" id="KQK14442.1"/>
    </source>
</evidence>
<keyword evidence="4" id="KW-1185">Reference proteome</keyword>
<dbReference type="EnsemblPlants" id="KQK14442">
    <property type="protein sequence ID" value="KQK14442"/>
    <property type="gene ID" value="BRADI_1g16297v3"/>
</dbReference>
<sequence>MKKQGSEVFTHEVFEKFQLQAVPPSSTSPYAPPSYTSPPSLRWPPSSPSPPPAALLPITSVRDALPTPPRTSRLPIPTGSDTCTSSPLPRARCPPGVPPSPSSSHLQMKSTARNLQLKPRSPSPSSFPHIPAAKLRPADLLCSSLFPCVPSVISD</sequence>
<dbReference type="EMBL" id="CM000880">
    <property type="protein sequence ID" value="KQK14442.1"/>
    <property type="molecule type" value="Genomic_DNA"/>
</dbReference>
<evidence type="ECO:0000313" key="3">
    <source>
        <dbReference type="EnsemblPlants" id="KQK14442"/>
    </source>
</evidence>
<feature type="compositionally biased region" description="Pro residues" evidence="1">
    <location>
        <begin position="30"/>
        <end position="54"/>
    </location>
</feature>
<reference evidence="3" key="3">
    <citation type="submission" date="2018-08" db="UniProtKB">
        <authorList>
            <consortium name="EnsemblPlants"/>
        </authorList>
    </citation>
    <scope>IDENTIFICATION</scope>
    <source>
        <strain evidence="3">cv. Bd21</strain>
    </source>
</reference>
<organism evidence="2">
    <name type="scientific">Brachypodium distachyon</name>
    <name type="common">Purple false brome</name>
    <name type="synonym">Trachynia distachya</name>
    <dbReference type="NCBI Taxonomy" id="15368"/>
    <lineage>
        <taxon>Eukaryota</taxon>
        <taxon>Viridiplantae</taxon>
        <taxon>Streptophyta</taxon>
        <taxon>Embryophyta</taxon>
        <taxon>Tracheophyta</taxon>
        <taxon>Spermatophyta</taxon>
        <taxon>Magnoliopsida</taxon>
        <taxon>Liliopsida</taxon>
        <taxon>Poales</taxon>
        <taxon>Poaceae</taxon>
        <taxon>BOP clade</taxon>
        <taxon>Pooideae</taxon>
        <taxon>Stipodae</taxon>
        <taxon>Brachypodieae</taxon>
        <taxon>Brachypodium</taxon>
    </lineage>
</organism>
<name>A0A0Q3RN86_BRADI</name>
<dbReference type="AlphaFoldDB" id="A0A0Q3RN86"/>
<reference evidence="2 3" key="1">
    <citation type="journal article" date="2010" name="Nature">
        <title>Genome sequencing and analysis of the model grass Brachypodium distachyon.</title>
        <authorList>
            <consortium name="International Brachypodium Initiative"/>
        </authorList>
    </citation>
    <scope>NUCLEOTIDE SEQUENCE [LARGE SCALE GENOMIC DNA]</scope>
    <source>
        <strain evidence="2 3">Bd21</strain>
    </source>
</reference>
<dbReference type="Gramene" id="KQK14442">
    <property type="protein sequence ID" value="KQK14442"/>
    <property type="gene ID" value="BRADI_1g16297v3"/>
</dbReference>
<protein>
    <submittedName>
        <fullName evidence="2 3">Uncharacterized protein</fullName>
    </submittedName>
</protein>
<evidence type="ECO:0000313" key="4">
    <source>
        <dbReference type="Proteomes" id="UP000008810"/>
    </source>
</evidence>
<feature type="compositionally biased region" description="Polar residues" evidence="1">
    <location>
        <begin position="105"/>
        <end position="114"/>
    </location>
</feature>
<dbReference type="Proteomes" id="UP000008810">
    <property type="component" value="Chromosome 1"/>
</dbReference>